<dbReference type="Pfam" id="PF00903">
    <property type="entry name" value="Glyoxalase"/>
    <property type="match status" value="1"/>
</dbReference>
<dbReference type="InterPro" id="IPR029068">
    <property type="entry name" value="Glyas_Bleomycin-R_OHBP_Dase"/>
</dbReference>
<evidence type="ECO:0000313" key="3">
    <source>
        <dbReference type="Proteomes" id="UP001295423"/>
    </source>
</evidence>
<dbReference type="CDD" id="cd06587">
    <property type="entry name" value="VOC"/>
    <property type="match status" value="1"/>
</dbReference>
<organism evidence="2 3">
    <name type="scientific">Cylindrotheca closterium</name>
    <dbReference type="NCBI Taxonomy" id="2856"/>
    <lineage>
        <taxon>Eukaryota</taxon>
        <taxon>Sar</taxon>
        <taxon>Stramenopiles</taxon>
        <taxon>Ochrophyta</taxon>
        <taxon>Bacillariophyta</taxon>
        <taxon>Bacillariophyceae</taxon>
        <taxon>Bacillariophycidae</taxon>
        <taxon>Bacillariales</taxon>
        <taxon>Bacillariaceae</taxon>
        <taxon>Cylindrotheca</taxon>
    </lineage>
</organism>
<dbReference type="InterPro" id="IPR004360">
    <property type="entry name" value="Glyas_Fos-R_dOase_dom"/>
</dbReference>
<evidence type="ECO:0000313" key="2">
    <source>
        <dbReference type="EMBL" id="CAJ1950546.1"/>
    </source>
</evidence>
<dbReference type="PANTHER" id="PTHR33993:SF14">
    <property type="entry name" value="GB|AAF24581.1"/>
    <property type="match status" value="1"/>
</dbReference>
<accession>A0AAD2JHB3</accession>
<reference evidence="2" key="1">
    <citation type="submission" date="2023-08" db="EMBL/GenBank/DDBJ databases">
        <authorList>
            <person name="Audoor S."/>
            <person name="Bilcke G."/>
        </authorList>
    </citation>
    <scope>NUCLEOTIDE SEQUENCE</scope>
</reference>
<name>A0AAD2JHB3_9STRA</name>
<feature type="domain" description="Glyoxalase/fosfomycin resistance/dioxygenase" evidence="1">
    <location>
        <begin position="16"/>
        <end position="113"/>
    </location>
</feature>
<dbReference type="AlphaFoldDB" id="A0AAD2JHB3"/>
<proteinExistence type="predicted"/>
<dbReference type="PANTHER" id="PTHR33993">
    <property type="entry name" value="GLYOXALASE-RELATED"/>
    <property type="match status" value="1"/>
</dbReference>
<evidence type="ECO:0000259" key="1">
    <source>
        <dbReference type="Pfam" id="PF00903"/>
    </source>
</evidence>
<dbReference type="EMBL" id="CAKOGP040001770">
    <property type="protein sequence ID" value="CAJ1950546.1"/>
    <property type="molecule type" value="Genomic_DNA"/>
</dbReference>
<keyword evidence="3" id="KW-1185">Reference proteome</keyword>
<protein>
    <recommendedName>
        <fullName evidence="1">Glyoxalase/fosfomycin resistance/dioxygenase domain-containing protein</fullName>
    </recommendedName>
</protein>
<dbReference type="Gene3D" id="3.10.180.10">
    <property type="entry name" value="2,3-Dihydroxybiphenyl 1,2-Dioxygenase, domain 1"/>
    <property type="match status" value="1"/>
</dbReference>
<gene>
    <name evidence="2" type="ORF">CYCCA115_LOCUS12634</name>
</gene>
<dbReference type="InterPro" id="IPR052164">
    <property type="entry name" value="Anthracycline_SecMetBiosynth"/>
</dbReference>
<dbReference type="SUPFAM" id="SSF54593">
    <property type="entry name" value="Glyoxalase/Bleomycin resistance protein/Dihydroxybiphenyl dioxygenase"/>
    <property type="match status" value="1"/>
</dbReference>
<sequence length="122" mass="13176">MIPRLSRVVLMVRQGEALAKATEFYHSGLGLEVVRATDDFAELQTENLAVSLQGVTSESKLSTGYSPLLTFEVKDMDSIVATCCQLGGHLDGPIQYPAYGKIAAMRAPCGHMIGIFEPVTED</sequence>
<comment type="caution">
    <text evidence="2">The sequence shown here is derived from an EMBL/GenBank/DDBJ whole genome shotgun (WGS) entry which is preliminary data.</text>
</comment>
<dbReference type="Proteomes" id="UP001295423">
    <property type="component" value="Unassembled WGS sequence"/>
</dbReference>